<proteinExistence type="inferred from homology"/>
<dbReference type="PROSITE" id="PS50089">
    <property type="entry name" value="ZF_RING_2"/>
    <property type="match status" value="1"/>
</dbReference>
<reference evidence="7 8" key="1">
    <citation type="submission" date="2022-12" db="EMBL/GenBank/DDBJ databases">
        <title>Chromosome-level genome of Tegillarca granosa.</title>
        <authorList>
            <person name="Kim J."/>
        </authorList>
    </citation>
    <scope>NUCLEOTIDE SEQUENCE [LARGE SCALE GENOMIC DNA]</scope>
    <source>
        <strain evidence="7">Teg-2019</strain>
        <tissue evidence="7">Adductor muscle</tissue>
    </source>
</reference>
<protein>
    <recommendedName>
        <fullName evidence="6">RING-type domain-containing protein</fullName>
    </recommendedName>
</protein>
<dbReference type="InterPro" id="IPR050784">
    <property type="entry name" value="IAP"/>
</dbReference>
<keyword evidence="2 4" id="KW-0863">Zinc-finger</keyword>
<gene>
    <name evidence="7" type="ORF">KUTeg_011307</name>
</gene>
<dbReference type="PROSITE" id="PS50143">
    <property type="entry name" value="BIR_REPEAT_2"/>
    <property type="match status" value="2"/>
</dbReference>
<evidence type="ECO:0000313" key="7">
    <source>
        <dbReference type="EMBL" id="KAJ8311143.1"/>
    </source>
</evidence>
<dbReference type="Pfam" id="PF13920">
    <property type="entry name" value="zf-C3HC4_3"/>
    <property type="match status" value="1"/>
</dbReference>
<evidence type="ECO:0000256" key="3">
    <source>
        <dbReference type="ARBA" id="ARBA00022833"/>
    </source>
</evidence>
<evidence type="ECO:0000313" key="8">
    <source>
        <dbReference type="Proteomes" id="UP001217089"/>
    </source>
</evidence>
<organism evidence="7 8">
    <name type="scientific">Tegillarca granosa</name>
    <name type="common">Malaysian cockle</name>
    <name type="synonym">Anadara granosa</name>
    <dbReference type="NCBI Taxonomy" id="220873"/>
    <lineage>
        <taxon>Eukaryota</taxon>
        <taxon>Metazoa</taxon>
        <taxon>Spiralia</taxon>
        <taxon>Lophotrochozoa</taxon>
        <taxon>Mollusca</taxon>
        <taxon>Bivalvia</taxon>
        <taxon>Autobranchia</taxon>
        <taxon>Pteriomorphia</taxon>
        <taxon>Arcoida</taxon>
        <taxon>Arcoidea</taxon>
        <taxon>Arcidae</taxon>
        <taxon>Tegillarca</taxon>
    </lineage>
</organism>
<dbReference type="PANTHER" id="PTHR10044">
    <property type="entry name" value="INHIBITOR OF APOPTOSIS"/>
    <property type="match status" value="1"/>
</dbReference>
<dbReference type="SUPFAM" id="SSF57924">
    <property type="entry name" value="Inhibitor of apoptosis (IAP) repeat"/>
    <property type="match status" value="2"/>
</dbReference>
<dbReference type="SMART" id="SM00238">
    <property type="entry name" value="BIR"/>
    <property type="match status" value="2"/>
</dbReference>
<keyword evidence="8" id="KW-1185">Reference proteome</keyword>
<sequence>MDPLVRDSSSITDTFNHCFMDQQKHKQIELKDVMKYEWMRLASFAEFPSSSPAHPTRLAKSGFYFQGNEDEVTCFRCGVKHKGWKPGDVAENVHRDVSPQCPFFKETDTANFGIKESPWKLTNGHVNALSVHDNNISPNIGNLGCNETVTNAVSGKSGKDDRVRCFFCGGGLFNWEENDDPWVEHARWFPKCVYLRQSKSDEFIYKVHQEVQRGITDFSHLKDYKPGHRTQTPSTSTTLDENGVLPSASVTSDKNDVMSHPAVISVLDMGTDKTLVKKAVETINKLNGTKTLTAEKLLLKVWEIQDSGGTETVNNNNEQQTNGQTDEQLSNGTYIPGSADTKADEEEAERLAIIEENRHLRELQLCKICLDEDVSIVFLPCGHMATCASCAPALRKCPICRQFIKGTVKAIIS</sequence>
<dbReference type="Gene3D" id="1.10.8.10">
    <property type="entry name" value="DNA helicase RuvA subunit, C-terminal domain"/>
    <property type="match status" value="1"/>
</dbReference>
<dbReference type="CDD" id="cd16713">
    <property type="entry name" value="RING-HC_BIRC2_3_7"/>
    <property type="match status" value="1"/>
</dbReference>
<feature type="region of interest" description="Disordered" evidence="5">
    <location>
        <begin position="310"/>
        <end position="331"/>
    </location>
</feature>
<feature type="region of interest" description="Disordered" evidence="5">
    <location>
        <begin position="223"/>
        <end position="253"/>
    </location>
</feature>
<dbReference type="PANTHER" id="PTHR10044:SF139">
    <property type="entry name" value="DEATH-ASSOCIATED INHIBITOR OF APOPTOSIS 2"/>
    <property type="match status" value="1"/>
</dbReference>
<keyword evidence="2 4" id="KW-0479">Metal-binding</keyword>
<comment type="similarity">
    <text evidence="1">Belongs to the IAP family.</text>
</comment>
<keyword evidence="3" id="KW-0862">Zinc</keyword>
<dbReference type="Gene3D" id="3.30.40.10">
    <property type="entry name" value="Zinc/RING finger domain, C3HC4 (zinc finger)"/>
    <property type="match status" value="1"/>
</dbReference>
<evidence type="ECO:0000259" key="6">
    <source>
        <dbReference type="PROSITE" id="PS50089"/>
    </source>
</evidence>
<evidence type="ECO:0000256" key="1">
    <source>
        <dbReference type="ARBA" id="ARBA00006672"/>
    </source>
</evidence>
<dbReference type="Proteomes" id="UP001217089">
    <property type="component" value="Unassembled WGS sequence"/>
</dbReference>
<feature type="domain" description="RING-type" evidence="6">
    <location>
        <begin position="366"/>
        <end position="401"/>
    </location>
</feature>
<accession>A0ABQ9F6B5</accession>
<dbReference type="SMART" id="SM00184">
    <property type="entry name" value="RING"/>
    <property type="match status" value="1"/>
</dbReference>
<comment type="caution">
    <text evidence="7">The sequence shown here is derived from an EMBL/GenBank/DDBJ whole genome shotgun (WGS) entry which is preliminary data.</text>
</comment>
<dbReference type="Gene3D" id="1.10.1170.10">
    <property type="entry name" value="Inhibitor Of Apoptosis Protein (2mihbC-IAP-1), Chain A"/>
    <property type="match status" value="2"/>
</dbReference>
<dbReference type="Pfam" id="PF00653">
    <property type="entry name" value="BIR"/>
    <property type="match status" value="2"/>
</dbReference>
<dbReference type="InterPro" id="IPR001841">
    <property type="entry name" value="Znf_RING"/>
</dbReference>
<evidence type="ECO:0000256" key="4">
    <source>
        <dbReference type="PROSITE-ProRule" id="PRU00175"/>
    </source>
</evidence>
<dbReference type="CDD" id="cd00022">
    <property type="entry name" value="BIR"/>
    <property type="match status" value="2"/>
</dbReference>
<name>A0ABQ9F6B5_TEGGR</name>
<feature type="compositionally biased region" description="Polar residues" evidence="5">
    <location>
        <begin position="229"/>
        <end position="240"/>
    </location>
</feature>
<feature type="compositionally biased region" description="Low complexity" evidence="5">
    <location>
        <begin position="310"/>
        <end position="328"/>
    </location>
</feature>
<dbReference type="InterPro" id="IPR013083">
    <property type="entry name" value="Znf_RING/FYVE/PHD"/>
</dbReference>
<evidence type="ECO:0000256" key="5">
    <source>
        <dbReference type="SAM" id="MobiDB-lite"/>
    </source>
</evidence>
<dbReference type="EMBL" id="JARBDR010000560">
    <property type="protein sequence ID" value="KAJ8311143.1"/>
    <property type="molecule type" value="Genomic_DNA"/>
</dbReference>
<dbReference type="InterPro" id="IPR001370">
    <property type="entry name" value="BIR_rpt"/>
</dbReference>
<evidence type="ECO:0000256" key="2">
    <source>
        <dbReference type="ARBA" id="ARBA00022771"/>
    </source>
</evidence>